<feature type="compositionally biased region" description="Basic residues" evidence="6">
    <location>
        <begin position="1"/>
        <end position="17"/>
    </location>
</feature>
<protein>
    <recommendedName>
        <fullName evidence="7">Bromo domain-containing protein</fullName>
    </recommendedName>
</protein>
<dbReference type="PROSITE" id="PS00674">
    <property type="entry name" value="AAA"/>
    <property type="match status" value="1"/>
</dbReference>
<keyword evidence="9" id="KW-1185">Reference proteome</keyword>
<feature type="compositionally biased region" description="Basic and acidic residues" evidence="6">
    <location>
        <begin position="1147"/>
        <end position="1163"/>
    </location>
</feature>
<dbReference type="PANTHER" id="PTHR23069">
    <property type="entry name" value="AAA DOMAIN-CONTAINING"/>
    <property type="match status" value="1"/>
</dbReference>
<feature type="compositionally biased region" description="Basic residues" evidence="6">
    <location>
        <begin position="287"/>
        <end position="297"/>
    </location>
</feature>
<dbReference type="GO" id="GO:0005524">
    <property type="term" value="F:ATP binding"/>
    <property type="evidence" value="ECO:0007669"/>
    <property type="project" value="UniProtKB-KW"/>
</dbReference>
<dbReference type="FunFam" id="1.10.8.60:FF:000016">
    <property type="entry name" value="ATPase family AAA domain-containing protein 2B"/>
    <property type="match status" value="1"/>
</dbReference>
<feature type="compositionally biased region" description="Low complexity" evidence="6">
    <location>
        <begin position="366"/>
        <end position="379"/>
    </location>
</feature>
<feature type="domain" description="Bromo" evidence="7">
    <location>
        <begin position="951"/>
        <end position="1013"/>
    </location>
</feature>
<feature type="compositionally biased region" description="Basic and acidic residues" evidence="6">
    <location>
        <begin position="138"/>
        <end position="166"/>
    </location>
</feature>
<dbReference type="GO" id="GO:0042393">
    <property type="term" value="F:histone binding"/>
    <property type="evidence" value="ECO:0007669"/>
    <property type="project" value="TreeGrafter"/>
</dbReference>
<dbReference type="Pfam" id="PF00004">
    <property type="entry name" value="AAA"/>
    <property type="match status" value="1"/>
</dbReference>
<keyword evidence="3" id="KW-0067">ATP-binding</keyword>
<gene>
    <name evidence="8" type="ORF">AXG93_3105s1280</name>
</gene>
<dbReference type="FunFam" id="3.40.50.300:FF:000061">
    <property type="entry name" value="ATPase family, AAA domain-containing 2"/>
    <property type="match status" value="1"/>
</dbReference>
<evidence type="ECO:0000313" key="9">
    <source>
        <dbReference type="Proteomes" id="UP000077202"/>
    </source>
</evidence>
<dbReference type="Gene3D" id="3.40.50.300">
    <property type="entry name" value="P-loop containing nucleotide triphosphate hydrolases"/>
    <property type="match status" value="1"/>
</dbReference>
<organism evidence="8 9">
    <name type="scientific">Marchantia polymorpha subsp. ruderalis</name>
    <dbReference type="NCBI Taxonomy" id="1480154"/>
    <lineage>
        <taxon>Eukaryota</taxon>
        <taxon>Viridiplantae</taxon>
        <taxon>Streptophyta</taxon>
        <taxon>Embryophyta</taxon>
        <taxon>Marchantiophyta</taxon>
        <taxon>Marchantiopsida</taxon>
        <taxon>Marchantiidae</taxon>
        <taxon>Marchantiales</taxon>
        <taxon>Marchantiaceae</taxon>
        <taxon>Marchantia</taxon>
    </lineage>
</organism>
<evidence type="ECO:0000256" key="1">
    <source>
        <dbReference type="ARBA" id="ARBA00006914"/>
    </source>
</evidence>
<proteinExistence type="inferred from homology"/>
<dbReference type="SUPFAM" id="SSF52540">
    <property type="entry name" value="P-loop containing nucleoside triphosphate hydrolases"/>
    <property type="match status" value="2"/>
</dbReference>
<feature type="compositionally biased region" description="Polar residues" evidence="6">
    <location>
        <begin position="70"/>
        <end position="90"/>
    </location>
</feature>
<keyword evidence="4 5" id="KW-0103">Bromodomain</keyword>
<dbReference type="Gene3D" id="1.10.8.60">
    <property type="match status" value="1"/>
</dbReference>
<dbReference type="PRINTS" id="PR00503">
    <property type="entry name" value="BROMODOMAIN"/>
</dbReference>
<evidence type="ECO:0000256" key="5">
    <source>
        <dbReference type="PROSITE-ProRule" id="PRU00035"/>
    </source>
</evidence>
<evidence type="ECO:0000259" key="7">
    <source>
        <dbReference type="PROSITE" id="PS50014"/>
    </source>
</evidence>
<dbReference type="Pfam" id="PF00439">
    <property type="entry name" value="Bromodomain"/>
    <property type="match status" value="1"/>
</dbReference>
<dbReference type="Gene3D" id="1.20.920.10">
    <property type="entry name" value="Bromodomain-like"/>
    <property type="match status" value="1"/>
</dbReference>
<feature type="compositionally biased region" description="Basic and acidic residues" evidence="6">
    <location>
        <begin position="1092"/>
        <end position="1103"/>
    </location>
</feature>
<name>A0A176WJ09_MARPO</name>
<evidence type="ECO:0000313" key="8">
    <source>
        <dbReference type="EMBL" id="OAE33220.1"/>
    </source>
</evidence>
<dbReference type="InterPro" id="IPR001487">
    <property type="entry name" value="Bromodomain"/>
</dbReference>
<dbReference type="InterPro" id="IPR003959">
    <property type="entry name" value="ATPase_AAA_core"/>
</dbReference>
<dbReference type="PANTHER" id="PTHR23069:SF0">
    <property type="entry name" value="TAT-BINDING HOMOLOG 7"/>
    <property type="match status" value="1"/>
</dbReference>
<dbReference type="InterPro" id="IPR036427">
    <property type="entry name" value="Bromodomain-like_sf"/>
</dbReference>
<sequence length="1275" mass="139244">MRGSAPRRRTLYRRSSHHSPLPRFSRYLRPKNSNNDAPKRLAASRIAAKMQRPHLKGKPAVISSAADPDSVTTPAQKSGQQGHSLSQPVAASTLRRSTRKRRISVGLGYDSENTDADEEDLRLHAFRSSKNSKAEAPAPREEEGSPTGSDKKNGDAGPAPRREGLRPRQKLRPTRQDSSQEFEEDEPNSSTGNEAEEGEDGEDGGAGDEGEEGDDGEEEEEDEESAEREGRRRYALRNRTEVQRFSPRREENRAAARPRSPRKLFQGGSGNGNANGNGKRAREGRRSAARAYKRHRSMRNDDSDDSLLVDEMAADQGAVAPWARGVRSAGSIPWLPSGLDTHASTGWAGNPTTSAWGHQSEPWGHASATGAGAQTAGPSSKGGADIQPVQVDNSVGFDQIGGLSKYIDSLKEMVFFPLLYPNFFANYHITPPRGVLLCGPPGTGKTLVARALASAATRAGQKVNFYMRKGADVLSKWVGEAERQLKLLFEEAQRCQPSIIFFDEIDGLAPVRSSKQEQIHNSIVSTLLALMDGLDSRGQVVVIGATNRVDAIDGALRRPGRFDREFMFPLPNSEARAEILDIHTKKWQKPPEESLRKELAASCVGYCGADLRALCTEAAIRAFRKKYPQVYKSDEQFVIDVDSVEVGRRDFWEAMSAITPAAHRGAVVHGRPLSTVVTPVLEVQLERVLRRLIEVFPVMHVEKSDLEDYDDDDESPEQLARLFGFQFGSSIPYVYKPRLLLWGYDGSGLEHLAPAVLHRLERFPVHSLGLPSLLSDPSAKSPEEALVHIFGEARRTTPSVLFLPQLQLWWETAHDQLRAVLLMLLADLPSDLPVLLLGTCAGSLDEIDPDAVSIFGTNLDEVVCPNTEERAAFFTRMIDAVLAVPIDKCSKVEKAKEVLPELPKAPRVERGPSEAELKEQADLEDHALRKLRMCLRDVCNRLLYEKRFSIFHYPVMEDDAPDYHTVVKKPMDVTTLLQGVDSGKYITRAAFLDDVELIPANAKVYNGDDYQGARIVSKACALRDAVHGMLAQLDPGLVIFCDAIASRGGPVRPPVCVIEAPPSPVVAPPAFVTRASARLRGFQPAVAVDVPKPSESRKSKRNSDGGAAGEAVMGSVVPPDGAATSEQTAKDSDEGGAGDAHAAVIDEQGKDEPPVATTKKDSPGKGSPVAVSDPVEDRGSDPSILPDADSPKAVEAFEDSTNVESVKDDKFHQQVEDVKRKLTDVTEGYGVAQLEKIYASVCRVLQTHKASSGKHWRLAFLEAFTSNNDNFAALV</sequence>
<dbReference type="GO" id="GO:0006337">
    <property type="term" value="P:nucleosome disassembly"/>
    <property type="evidence" value="ECO:0007669"/>
    <property type="project" value="TreeGrafter"/>
</dbReference>
<dbReference type="PROSITE" id="PS50014">
    <property type="entry name" value="BROMODOMAIN_2"/>
    <property type="match status" value="1"/>
</dbReference>
<dbReference type="GO" id="GO:0006334">
    <property type="term" value="P:nucleosome assembly"/>
    <property type="evidence" value="ECO:0007669"/>
    <property type="project" value="TreeGrafter"/>
</dbReference>
<dbReference type="InterPro" id="IPR003593">
    <property type="entry name" value="AAA+_ATPase"/>
</dbReference>
<dbReference type="InterPro" id="IPR003960">
    <property type="entry name" value="ATPase_AAA_CS"/>
</dbReference>
<feature type="region of interest" description="Disordered" evidence="6">
    <location>
        <begin position="1"/>
        <end position="304"/>
    </location>
</feature>
<keyword evidence="2" id="KW-0547">Nucleotide-binding</keyword>
<dbReference type="AlphaFoldDB" id="A0A176WJ09"/>
<feature type="region of interest" description="Disordered" evidence="6">
    <location>
        <begin position="1088"/>
        <end position="1190"/>
    </location>
</feature>
<dbReference type="InterPro" id="IPR027417">
    <property type="entry name" value="P-loop_NTPase"/>
</dbReference>
<dbReference type="Proteomes" id="UP000077202">
    <property type="component" value="Unassembled WGS sequence"/>
</dbReference>
<dbReference type="EMBL" id="LVLJ01000678">
    <property type="protein sequence ID" value="OAE33220.1"/>
    <property type="molecule type" value="Genomic_DNA"/>
</dbReference>
<evidence type="ECO:0000256" key="2">
    <source>
        <dbReference type="ARBA" id="ARBA00022741"/>
    </source>
</evidence>
<feature type="compositionally biased region" description="Acidic residues" evidence="6">
    <location>
        <begin position="194"/>
        <end position="226"/>
    </location>
</feature>
<dbReference type="GO" id="GO:0045815">
    <property type="term" value="P:transcription initiation-coupled chromatin remodeling"/>
    <property type="evidence" value="ECO:0007669"/>
    <property type="project" value="TreeGrafter"/>
</dbReference>
<evidence type="ECO:0000256" key="3">
    <source>
        <dbReference type="ARBA" id="ARBA00022840"/>
    </source>
</evidence>
<dbReference type="SMART" id="SM00382">
    <property type="entry name" value="AAA"/>
    <property type="match status" value="1"/>
</dbReference>
<dbReference type="InterPro" id="IPR041569">
    <property type="entry name" value="AAA_lid_3"/>
</dbReference>
<dbReference type="InterPro" id="IPR045199">
    <property type="entry name" value="ATAD2-like"/>
</dbReference>
<feature type="compositionally biased region" description="Basic and acidic residues" evidence="6">
    <location>
        <begin position="227"/>
        <end position="254"/>
    </location>
</feature>
<evidence type="ECO:0000256" key="4">
    <source>
        <dbReference type="ARBA" id="ARBA00023117"/>
    </source>
</evidence>
<dbReference type="FunFam" id="1.20.920.10:FF:000037">
    <property type="entry name" value="ATPase family AAA domain-containing protein"/>
    <property type="match status" value="1"/>
</dbReference>
<comment type="similarity">
    <text evidence="1">Belongs to the AAA ATPase family.</text>
</comment>
<dbReference type="GO" id="GO:0003682">
    <property type="term" value="F:chromatin binding"/>
    <property type="evidence" value="ECO:0007669"/>
    <property type="project" value="TreeGrafter"/>
</dbReference>
<comment type="caution">
    <text evidence="8">The sequence shown here is derived from an EMBL/GenBank/DDBJ whole genome shotgun (WGS) entry which is preliminary data.</text>
</comment>
<dbReference type="GO" id="GO:0005634">
    <property type="term" value="C:nucleus"/>
    <property type="evidence" value="ECO:0007669"/>
    <property type="project" value="TreeGrafter"/>
</dbReference>
<accession>A0A176WJ09</accession>
<dbReference type="SMART" id="SM00297">
    <property type="entry name" value="BROMO"/>
    <property type="match status" value="1"/>
</dbReference>
<dbReference type="GO" id="GO:0016887">
    <property type="term" value="F:ATP hydrolysis activity"/>
    <property type="evidence" value="ECO:0007669"/>
    <property type="project" value="InterPro"/>
</dbReference>
<reference evidence="8" key="1">
    <citation type="submission" date="2016-03" db="EMBL/GenBank/DDBJ databases">
        <title>Mechanisms controlling the formation of the plant cell surface in tip-growing cells are functionally conserved among land plants.</title>
        <authorList>
            <person name="Honkanen S."/>
            <person name="Jones V.A."/>
            <person name="Morieri G."/>
            <person name="Champion C."/>
            <person name="Hetherington A.J."/>
            <person name="Kelly S."/>
            <person name="Saint-Marcoux D."/>
            <person name="Proust H."/>
            <person name="Prescott H."/>
            <person name="Dolan L."/>
        </authorList>
    </citation>
    <scope>NUCLEOTIDE SEQUENCE [LARGE SCALE GENOMIC DNA]</scope>
    <source>
        <tissue evidence="8">Whole gametophyte</tissue>
    </source>
</reference>
<dbReference type="SUPFAM" id="SSF47370">
    <property type="entry name" value="Bromodomain"/>
    <property type="match status" value="1"/>
</dbReference>
<dbReference type="Pfam" id="PF17862">
    <property type="entry name" value="AAA_lid_3"/>
    <property type="match status" value="1"/>
</dbReference>
<evidence type="ECO:0000256" key="6">
    <source>
        <dbReference type="SAM" id="MobiDB-lite"/>
    </source>
</evidence>
<feature type="region of interest" description="Disordered" evidence="6">
    <location>
        <begin position="343"/>
        <end position="387"/>
    </location>
</feature>